<dbReference type="PROSITE" id="PS50930">
    <property type="entry name" value="HTH_LYTTR"/>
    <property type="match status" value="1"/>
</dbReference>
<dbReference type="PROSITE" id="PS50110">
    <property type="entry name" value="RESPONSE_REGULATORY"/>
    <property type="match status" value="1"/>
</dbReference>
<dbReference type="SMART" id="SM00448">
    <property type="entry name" value="REC"/>
    <property type="match status" value="1"/>
</dbReference>
<dbReference type="CDD" id="cd00156">
    <property type="entry name" value="REC"/>
    <property type="match status" value="1"/>
</dbReference>
<dbReference type="GO" id="GO:0003677">
    <property type="term" value="F:DNA binding"/>
    <property type="evidence" value="ECO:0007669"/>
    <property type="project" value="UniProtKB-KW"/>
</dbReference>
<dbReference type="OrthoDB" id="9809318at2"/>
<name>A0A3M8B7V6_9BACL</name>
<dbReference type="Proteomes" id="UP000268829">
    <property type="component" value="Unassembled WGS sequence"/>
</dbReference>
<keyword evidence="4" id="KW-0238">DNA-binding</keyword>
<dbReference type="InterPro" id="IPR011006">
    <property type="entry name" value="CheY-like_superfamily"/>
</dbReference>
<feature type="domain" description="HTH LytTR-type" evidence="3">
    <location>
        <begin position="141"/>
        <end position="237"/>
    </location>
</feature>
<dbReference type="SUPFAM" id="SSF52172">
    <property type="entry name" value="CheY-like"/>
    <property type="match status" value="1"/>
</dbReference>
<dbReference type="Pfam" id="PF04397">
    <property type="entry name" value="LytTR"/>
    <property type="match status" value="1"/>
</dbReference>
<dbReference type="GO" id="GO:0000160">
    <property type="term" value="P:phosphorelay signal transduction system"/>
    <property type="evidence" value="ECO:0007669"/>
    <property type="project" value="InterPro"/>
</dbReference>
<feature type="domain" description="Response regulatory" evidence="2">
    <location>
        <begin position="4"/>
        <end position="121"/>
    </location>
</feature>
<dbReference type="InterPro" id="IPR001789">
    <property type="entry name" value="Sig_transdc_resp-reg_receiver"/>
</dbReference>
<dbReference type="Pfam" id="PF00072">
    <property type="entry name" value="Response_reg"/>
    <property type="match status" value="1"/>
</dbReference>
<dbReference type="AlphaFoldDB" id="A0A3M8B7V6"/>
<proteinExistence type="predicted"/>
<dbReference type="Gene3D" id="3.40.50.2300">
    <property type="match status" value="1"/>
</dbReference>
<dbReference type="EMBL" id="RHHS01000013">
    <property type="protein sequence ID" value="RNB59450.1"/>
    <property type="molecule type" value="Genomic_DNA"/>
</dbReference>
<protein>
    <submittedName>
        <fullName evidence="4">DNA-binding response regulator</fullName>
    </submittedName>
</protein>
<keyword evidence="5" id="KW-1185">Reference proteome</keyword>
<gene>
    <name evidence="4" type="ORF">EDM57_04725</name>
</gene>
<keyword evidence="1" id="KW-0597">Phosphoprotein</keyword>
<evidence type="ECO:0000313" key="4">
    <source>
        <dbReference type="EMBL" id="RNB59450.1"/>
    </source>
</evidence>
<evidence type="ECO:0000256" key="1">
    <source>
        <dbReference type="PROSITE-ProRule" id="PRU00169"/>
    </source>
</evidence>
<evidence type="ECO:0000313" key="5">
    <source>
        <dbReference type="Proteomes" id="UP000268829"/>
    </source>
</evidence>
<evidence type="ECO:0000259" key="3">
    <source>
        <dbReference type="PROSITE" id="PS50930"/>
    </source>
</evidence>
<dbReference type="Gene3D" id="2.40.50.1020">
    <property type="entry name" value="LytTr DNA-binding domain"/>
    <property type="match status" value="1"/>
</dbReference>
<comment type="caution">
    <text evidence="4">The sequence shown here is derived from an EMBL/GenBank/DDBJ whole genome shotgun (WGS) entry which is preliminary data.</text>
</comment>
<dbReference type="SMART" id="SM00850">
    <property type="entry name" value="LytTR"/>
    <property type="match status" value="1"/>
</dbReference>
<dbReference type="InterPro" id="IPR007492">
    <property type="entry name" value="LytTR_DNA-bd_dom"/>
</dbReference>
<organism evidence="4 5">
    <name type="scientific">Brevibacillus gelatini</name>
    <dbReference type="NCBI Taxonomy" id="1655277"/>
    <lineage>
        <taxon>Bacteria</taxon>
        <taxon>Bacillati</taxon>
        <taxon>Bacillota</taxon>
        <taxon>Bacilli</taxon>
        <taxon>Bacillales</taxon>
        <taxon>Paenibacillaceae</taxon>
        <taxon>Brevibacillus</taxon>
    </lineage>
</organism>
<feature type="modified residue" description="4-aspartylphosphate" evidence="1">
    <location>
        <position position="56"/>
    </location>
</feature>
<dbReference type="RefSeq" id="WP_122903617.1">
    <property type="nucleotide sequence ID" value="NZ_RHHS01000013.1"/>
</dbReference>
<sequence>MDLHILIVEDQFEIRKLLATYVYHLPFVKSVHTAKNADEMFLQLSEKDNINALILDLDLGSESIDGITAYNLCREYGYDLPAIVVTGEKLLAAHSYTIGITDVVTKAIDFKRLKSALEKLKNYYLYKRFIDNNGACIPICGNESYVTFPSEILYIESTKGNVNVRTVGRVEPYTTELRLNVYAKLLEDHNFIYISRSSIINLGFAKEVKDNVLIMSNDDVLPISEERVNYVKKMVTMHSADLKNRRGMLGSLLKFVNNL</sequence>
<evidence type="ECO:0000259" key="2">
    <source>
        <dbReference type="PROSITE" id="PS50110"/>
    </source>
</evidence>
<accession>A0A3M8B7V6</accession>
<reference evidence="4 5" key="1">
    <citation type="submission" date="2018-10" db="EMBL/GenBank/DDBJ databases">
        <title>Phylogenomics of Brevibacillus.</title>
        <authorList>
            <person name="Dunlap C."/>
        </authorList>
    </citation>
    <scope>NUCLEOTIDE SEQUENCE [LARGE SCALE GENOMIC DNA]</scope>
    <source>
        <strain evidence="4 5">DSM 100115</strain>
    </source>
</reference>